<sequence>MAPARPWGRAGRVAAVCVAACAAGCRLVAAAWAFPGRGGGRGPAGASPARRGRPRVALRSWAMSQVKGGSRLTRAAPAALLPIEEMGLKLCMPDLDDIPELAEAMWGAFDRVQVRVGDWVPFSEVVNSVKGGWERKDLSQDLAFRLGGSLQFASLLRPVRAESIALLVRQSRDSVIEGPIAAYFELSLLPPDGRRPEAEGDGTLPSTILARPEPYLTNLFVTPRSRRQGLGRAMVQVAEDIWKSS</sequence>
<keyword evidence="3" id="KW-1185">Reference proteome</keyword>
<comment type="caution">
    <text evidence="2">The sequence shown here is derived from an EMBL/GenBank/DDBJ whole genome shotgun (WGS) entry which is preliminary data.</text>
</comment>
<evidence type="ECO:0000313" key="2">
    <source>
        <dbReference type="EMBL" id="CAK0911433.1"/>
    </source>
</evidence>
<dbReference type="SUPFAM" id="SSF55729">
    <property type="entry name" value="Acyl-CoA N-acyltransferases (Nat)"/>
    <property type="match status" value="1"/>
</dbReference>
<reference evidence="2" key="1">
    <citation type="submission" date="2023-10" db="EMBL/GenBank/DDBJ databases">
        <authorList>
            <person name="Chen Y."/>
            <person name="Shah S."/>
            <person name="Dougan E. K."/>
            <person name="Thang M."/>
            <person name="Chan C."/>
        </authorList>
    </citation>
    <scope>NUCLEOTIDE SEQUENCE [LARGE SCALE GENOMIC DNA]</scope>
</reference>
<dbReference type="CDD" id="cd04301">
    <property type="entry name" value="NAT_SF"/>
    <property type="match status" value="1"/>
</dbReference>
<accession>A0ABN9YF24</accession>
<feature type="domain" description="N-acetyltransferase" evidence="1">
    <location>
        <begin position="154"/>
        <end position="245"/>
    </location>
</feature>
<dbReference type="InterPro" id="IPR000182">
    <property type="entry name" value="GNAT_dom"/>
</dbReference>
<evidence type="ECO:0000313" key="3">
    <source>
        <dbReference type="Proteomes" id="UP001189429"/>
    </source>
</evidence>
<organism evidence="2 3">
    <name type="scientific">Prorocentrum cordatum</name>
    <dbReference type="NCBI Taxonomy" id="2364126"/>
    <lineage>
        <taxon>Eukaryota</taxon>
        <taxon>Sar</taxon>
        <taxon>Alveolata</taxon>
        <taxon>Dinophyceae</taxon>
        <taxon>Prorocentrales</taxon>
        <taxon>Prorocentraceae</taxon>
        <taxon>Prorocentrum</taxon>
    </lineage>
</organism>
<name>A0ABN9YF24_9DINO</name>
<evidence type="ECO:0000259" key="1">
    <source>
        <dbReference type="PROSITE" id="PS51186"/>
    </source>
</evidence>
<dbReference type="InterPro" id="IPR016181">
    <property type="entry name" value="Acyl_CoA_acyltransferase"/>
</dbReference>
<dbReference type="PROSITE" id="PS51186">
    <property type="entry name" value="GNAT"/>
    <property type="match status" value="1"/>
</dbReference>
<dbReference type="Gene3D" id="3.40.630.30">
    <property type="match status" value="1"/>
</dbReference>
<dbReference type="EMBL" id="CAUYUJ010022576">
    <property type="protein sequence ID" value="CAK0911433.1"/>
    <property type="molecule type" value="Genomic_DNA"/>
</dbReference>
<protein>
    <recommendedName>
        <fullName evidence="1">N-acetyltransferase domain-containing protein</fullName>
    </recommendedName>
</protein>
<gene>
    <name evidence="2" type="ORF">PCOR1329_LOCUS85304</name>
</gene>
<dbReference type="Proteomes" id="UP001189429">
    <property type="component" value="Unassembled WGS sequence"/>
</dbReference>
<proteinExistence type="predicted"/>